<gene>
    <name evidence="1" type="ORF">QU605_04595</name>
</gene>
<protein>
    <submittedName>
        <fullName evidence="1">SRPBCC family protein</fullName>
    </submittedName>
</protein>
<keyword evidence="2" id="KW-1185">Reference proteome</keyword>
<evidence type="ECO:0000313" key="2">
    <source>
        <dbReference type="Proteomes" id="UP001174839"/>
    </source>
</evidence>
<comment type="caution">
    <text evidence="1">The sequence shown here is derived from an EMBL/GenBank/DDBJ whole genome shotgun (WGS) entry which is preliminary data.</text>
</comment>
<dbReference type="Gene3D" id="3.30.530.20">
    <property type="match status" value="1"/>
</dbReference>
<dbReference type="InterPro" id="IPR023393">
    <property type="entry name" value="START-like_dom_sf"/>
</dbReference>
<dbReference type="EMBL" id="JAUDUY010000002">
    <property type="protein sequence ID" value="MDM9630735.1"/>
    <property type="molecule type" value="Genomic_DNA"/>
</dbReference>
<dbReference type="RefSeq" id="WP_289724104.1">
    <property type="nucleotide sequence ID" value="NZ_JAUDUY010000002.1"/>
</dbReference>
<proteinExistence type="predicted"/>
<dbReference type="Proteomes" id="UP001174839">
    <property type="component" value="Unassembled WGS sequence"/>
</dbReference>
<sequence length="151" mass="17557">MTYTTKIDIELPREKVVNLLEDTTNFKHWQRGLQSLRPISGLSGEEGAQVELEYLMGKRQLVMIETIIKKNFPEQYHLTYDAKGVHNIQKNYFEELGEAKCRWTSETEFQFSGLPMKLMGWLMPGMFKKQSLTYMKDFKAFAEKGTSVTTS</sequence>
<organism evidence="1 2">
    <name type="scientific">Robiginitalea aurantiaca</name>
    <dbReference type="NCBI Taxonomy" id="3056915"/>
    <lineage>
        <taxon>Bacteria</taxon>
        <taxon>Pseudomonadati</taxon>
        <taxon>Bacteroidota</taxon>
        <taxon>Flavobacteriia</taxon>
        <taxon>Flavobacteriales</taxon>
        <taxon>Flavobacteriaceae</taxon>
        <taxon>Robiginitalea</taxon>
    </lineage>
</organism>
<accession>A0ABT7WCT6</accession>
<dbReference type="CDD" id="cd07812">
    <property type="entry name" value="SRPBCC"/>
    <property type="match status" value="1"/>
</dbReference>
<name>A0ABT7WCT6_9FLAO</name>
<evidence type="ECO:0000313" key="1">
    <source>
        <dbReference type="EMBL" id="MDM9630735.1"/>
    </source>
</evidence>
<reference evidence="1" key="1">
    <citation type="submission" date="2023-06" db="EMBL/GenBank/DDBJ databases">
        <title>Robiginitalea aurantiacus sp. nov. and Algoriphagus sediminis sp. nov., isolated from coastal sediment.</title>
        <authorList>
            <person name="Zhou Z.Y."/>
            <person name="An J."/>
            <person name="Jia Y.W."/>
            <person name="Du Z.J."/>
        </authorList>
    </citation>
    <scope>NUCLEOTIDE SEQUENCE</scope>
    <source>
        <strain evidence="1">M39</strain>
    </source>
</reference>
<dbReference type="SUPFAM" id="SSF55961">
    <property type="entry name" value="Bet v1-like"/>
    <property type="match status" value="1"/>
</dbReference>